<feature type="compositionally biased region" description="Basic residues" evidence="2">
    <location>
        <begin position="318"/>
        <end position="331"/>
    </location>
</feature>
<dbReference type="InterPro" id="IPR043129">
    <property type="entry name" value="ATPase_NBD"/>
</dbReference>
<sequence>MSSILPADTDQQSPPPVSPPPLPPRKTFIQQQLVLENLLREVGGKLSDLYKKTRQWDFVTELAQTLGTNSERLSLLFKSVIDPSFSFTMEDNSIQSTSFDKSVAVTQEDDQWVIRLSDRPKPIRRTLDDIVHLKSHLATEHSLKVADEEGPPSCSALRELLSLCLSSNAIKQDCYVICFLSDEVQDFSLVNSKMKPSNDANASVVDTEIEKVPSDSDIKKQIKEASSDISIEELEGSPQVPKRTSNMASEAGQITSVSPPVSPLLKDQLVKSVSKPENSSDEILSETASETELRNEESKGSKSVYGSSATPDPVPSKPSKKKSTQKSKKVKNKEQEQTAVSLAAPQSSIEWDPTCLLEELYNDSQPGVITQANEENARYSGYLEKLPVNQRKPSVRKGWKLRFFRVTRGSVFYYDGETSAKATSFIRLADSKIVKHDNLQLEIIEKGSSNSLMLRVKNMQELATWYRVLSLESVHPTMTHRLSLSPSQSALTLIVDLGACSVRAGIVHENTYPQLFFPNVCAANGDKIIECGNEALLPEIRSTTKLIYPCRHRLRLDANVPMRDCFQFIIQKICKSLHLEPQNSNALISVSPVMPESEQVILAEILLEVLNFQSVLIQEQTTMALYSYNHTSGIVVNLGDSTDVVPIIDGFKVDAGASHSPYGGHSINENLSKLIAAEGIRYFSEAEMFIVRYIKENICFLSQNYLEDVCQCEESPSNYIRAVDVDRFQLTDHRKVIHLHSPLFKSPEGLFSPGLWGKDVLGLHEMVQKAIDQCPIDMRRQMARHIYLAGGTTLLIGLQERLQKELQALNPRLDVQVHGSENRQHAAFLGSGVLASLNSFSKSLVDAETWAAKGLSAMRQSEA</sequence>
<dbReference type="OrthoDB" id="337660at2759"/>
<dbReference type="CDD" id="cd10169">
    <property type="entry name" value="ASKHA_NBD_actin-like"/>
    <property type="match status" value="1"/>
</dbReference>
<feature type="compositionally biased region" description="Pro residues" evidence="2">
    <location>
        <begin position="13"/>
        <end position="24"/>
    </location>
</feature>
<dbReference type="PANTHER" id="PTHR11937">
    <property type="entry name" value="ACTIN"/>
    <property type="match status" value="1"/>
</dbReference>
<dbReference type="SMART" id="SM00233">
    <property type="entry name" value="PH"/>
    <property type="match status" value="1"/>
</dbReference>
<comment type="similarity">
    <text evidence="1">Belongs to the actin family.</text>
</comment>
<dbReference type="KEGG" id="aqu:100641154"/>
<protein>
    <recommendedName>
        <fullName evidence="3">PH domain-containing protein</fullName>
    </recommendedName>
</protein>
<evidence type="ECO:0000256" key="2">
    <source>
        <dbReference type="SAM" id="MobiDB-lite"/>
    </source>
</evidence>
<dbReference type="InParanoid" id="A0A1X7VXP6"/>
<dbReference type="STRING" id="400682.A0A1X7VXP6"/>
<name>A0A1X7VXP6_AMPQE</name>
<dbReference type="InterPro" id="IPR011993">
    <property type="entry name" value="PH-like_dom_sf"/>
</dbReference>
<evidence type="ECO:0000256" key="1">
    <source>
        <dbReference type="RuleBase" id="RU000487"/>
    </source>
</evidence>
<organism evidence="4">
    <name type="scientific">Amphimedon queenslandica</name>
    <name type="common">Sponge</name>
    <dbReference type="NCBI Taxonomy" id="400682"/>
    <lineage>
        <taxon>Eukaryota</taxon>
        <taxon>Metazoa</taxon>
        <taxon>Porifera</taxon>
        <taxon>Demospongiae</taxon>
        <taxon>Heteroscleromorpha</taxon>
        <taxon>Haplosclerida</taxon>
        <taxon>Niphatidae</taxon>
        <taxon>Amphimedon</taxon>
    </lineage>
</organism>
<reference evidence="4" key="2">
    <citation type="submission" date="2017-05" db="UniProtKB">
        <authorList>
            <consortium name="EnsemblMetazoa"/>
        </authorList>
    </citation>
    <scope>IDENTIFICATION</scope>
</reference>
<feature type="domain" description="PH" evidence="3">
    <location>
        <begin position="376"/>
        <end position="474"/>
    </location>
</feature>
<reference evidence="5" key="1">
    <citation type="journal article" date="2010" name="Nature">
        <title>The Amphimedon queenslandica genome and the evolution of animal complexity.</title>
        <authorList>
            <person name="Srivastava M."/>
            <person name="Simakov O."/>
            <person name="Chapman J."/>
            <person name="Fahey B."/>
            <person name="Gauthier M.E."/>
            <person name="Mitros T."/>
            <person name="Richards G.S."/>
            <person name="Conaco C."/>
            <person name="Dacre M."/>
            <person name="Hellsten U."/>
            <person name="Larroux C."/>
            <person name="Putnam N.H."/>
            <person name="Stanke M."/>
            <person name="Adamska M."/>
            <person name="Darling A."/>
            <person name="Degnan S.M."/>
            <person name="Oakley T.H."/>
            <person name="Plachetzki D.C."/>
            <person name="Zhai Y."/>
            <person name="Adamski M."/>
            <person name="Calcino A."/>
            <person name="Cummins S.F."/>
            <person name="Goodstein D.M."/>
            <person name="Harris C."/>
            <person name="Jackson D.J."/>
            <person name="Leys S.P."/>
            <person name="Shu S."/>
            <person name="Woodcroft B.J."/>
            <person name="Vervoort M."/>
            <person name="Kosik K.S."/>
            <person name="Manning G."/>
            <person name="Degnan B.M."/>
            <person name="Rokhsar D.S."/>
        </authorList>
    </citation>
    <scope>NUCLEOTIDE SEQUENCE [LARGE SCALE GENOMIC DNA]</scope>
</reference>
<dbReference type="InterPro" id="IPR001849">
    <property type="entry name" value="PH_domain"/>
</dbReference>
<dbReference type="Gene3D" id="2.30.29.30">
    <property type="entry name" value="Pleckstrin-homology domain (PH domain)/Phosphotyrosine-binding domain (PTB)"/>
    <property type="match status" value="1"/>
</dbReference>
<dbReference type="eggNOG" id="KOG0676">
    <property type="taxonomic scope" value="Eukaryota"/>
</dbReference>
<dbReference type="InterPro" id="IPR004000">
    <property type="entry name" value="Actin"/>
</dbReference>
<dbReference type="AlphaFoldDB" id="A0A1X7VXP6"/>
<dbReference type="Pfam" id="PF00169">
    <property type="entry name" value="PH"/>
    <property type="match status" value="1"/>
</dbReference>
<dbReference type="Gene3D" id="3.30.420.40">
    <property type="match status" value="2"/>
</dbReference>
<feature type="region of interest" description="Disordered" evidence="2">
    <location>
        <begin position="225"/>
        <end position="344"/>
    </location>
</feature>
<dbReference type="Gene3D" id="3.90.640.10">
    <property type="entry name" value="Actin, Chain A, domain 4"/>
    <property type="match status" value="1"/>
</dbReference>
<evidence type="ECO:0000313" key="4">
    <source>
        <dbReference type="EnsemblMetazoa" id="Aqu2.1.44676_001"/>
    </source>
</evidence>
<feature type="compositionally biased region" description="Basic and acidic residues" evidence="2">
    <location>
        <begin position="291"/>
        <end position="300"/>
    </location>
</feature>
<dbReference type="SUPFAM" id="SSF53067">
    <property type="entry name" value="Actin-like ATPase domain"/>
    <property type="match status" value="2"/>
</dbReference>
<evidence type="ECO:0000259" key="3">
    <source>
        <dbReference type="PROSITE" id="PS50003"/>
    </source>
</evidence>
<dbReference type="SUPFAM" id="SSF50729">
    <property type="entry name" value="PH domain-like"/>
    <property type="match status" value="1"/>
</dbReference>
<gene>
    <name evidence="4" type="primary">100641154</name>
</gene>
<proteinExistence type="inferred from homology"/>
<accession>A0A1X7VXP6</accession>
<dbReference type="EnsemblMetazoa" id="XM_003382360.3">
    <property type="protein sequence ID" value="XP_003382408.1"/>
    <property type="gene ID" value="LOC100641154"/>
</dbReference>
<evidence type="ECO:0000313" key="5">
    <source>
        <dbReference type="Proteomes" id="UP000007879"/>
    </source>
</evidence>
<feature type="region of interest" description="Disordered" evidence="2">
    <location>
        <begin position="1"/>
        <end position="25"/>
    </location>
</feature>
<dbReference type="Proteomes" id="UP000007879">
    <property type="component" value="Unassembled WGS sequence"/>
</dbReference>
<dbReference type="Pfam" id="PF00022">
    <property type="entry name" value="Actin"/>
    <property type="match status" value="1"/>
</dbReference>
<dbReference type="SMART" id="SM00268">
    <property type="entry name" value="ACTIN"/>
    <property type="match status" value="1"/>
</dbReference>
<keyword evidence="5" id="KW-1185">Reference proteome</keyword>
<dbReference type="EnsemblMetazoa" id="Aqu2.1.44676_001">
    <property type="protein sequence ID" value="Aqu2.1.44676_001"/>
    <property type="gene ID" value="Aqu2.1.44676"/>
</dbReference>
<feature type="compositionally biased region" description="Polar residues" evidence="2">
    <location>
        <begin position="242"/>
        <end position="259"/>
    </location>
</feature>
<dbReference type="PROSITE" id="PS50003">
    <property type="entry name" value="PH_DOMAIN"/>
    <property type="match status" value="1"/>
</dbReference>